<dbReference type="GO" id="GO:0005634">
    <property type="term" value="C:nucleus"/>
    <property type="evidence" value="ECO:0007669"/>
    <property type="project" value="UniProtKB-UniRule"/>
</dbReference>
<keyword evidence="1" id="KW-0238">DNA-binding</keyword>
<gene>
    <name evidence="4" type="ORF">DEBURN_LOCUS7044</name>
</gene>
<dbReference type="InterPro" id="IPR036910">
    <property type="entry name" value="HMG_box_dom_sf"/>
</dbReference>
<comment type="caution">
    <text evidence="4">The sequence shown here is derived from an EMBL/GenBank/DDBJ whole genome shotgun (WGS) entry which is preliminary data.</text>
</comment>
<dbReference type="Pfam" id="PF00505">
    <property type="entry name" value="HMG_box"/>
    <property type="match status" value="1"/>
</dbReference>
<dbReference type="GO" id="GO:0003677">
    <property type="term" value="F:DNA binding"/>
    <property type="evidence" value="ECO:0007669"/>
    <property type="project" value="UniProtKB-UniRule"/>
</dbReference>
<reference evidence="4" key="1">
    <citation type="submission" date="2021-06" db="EMBL/GenBank/DDBJ databases">
        <authorList>
            <person name="Kallberg Y."/>
            <person name="Tangrot J."/>
            <person name="Rosling A."/>
        </authorList>
    </citation>
    <scope>NUCLEOTIDE SEQUENCE</scope>
    <source>
        <strain evidence="4">AZ414A</strain>
    </source>
</reference>
<evidence type="ECO:0000256" key="2">
    <source>
        <dbReference type="SAM" id="MobiDB-lite"/>
    </source>
</evidence>
<dbReference type="EMBL" id="CAJVPK010000796">
    <property type="protein sequence ID" value="CAG8549873.1"/>
    <property type="molecule type" value="Genomic_DNA"/>
</dbReference>
<feature type="compositionally biased region" description="Polar residues" evidence="2">
    <location>
        <begin position="1"/>
        <end position="13"/>
    </location>
</feature>
<proteinExistence type="predicted"/>
<dbReference type="OrthoDB" id="6247875at2759"/>
<dbReference type="Gene3D" id="1.10.30.10">
    <property type="entry name" value="High mobility group box domain"/>
    <property type="match status" value="1"/>
</dbReference>
<feature type="region of interest" description="Disordered" evidence="2">
    <location>
        <begin position="1"/>
        <end position="27"/>
    </location>
</feature>
<name>A0A9N9FQU0_9GLOM</name>
<evidence type="ECO:0000313" key="4">
    <source>
        <dbReference type="EMBL" id="CAG8549873.1"/>
    </source>
</evidence>
<keyword evidence="1" id="KW-0539">Nucleus</keyword>
<feature type="region of interest" description="Disordered" evidence="2">
    <location>
        <begin position="161"/>
        <end position="191"/>
    </location>
</feature>
<feature type="domain" description="HMG box" evidence="3">
    <location>
        <begin position="48"/>
        <end position="116"/>
    </location>
</feature>
<feature type="compositionally biased region" description="Low complexity" evidence="2">
    <location>
        <begin position="127"/>
        <end position="144"/>
    </location>
</feature>
<evidence type="ECO:0000256" key="1">
    <source>
        <dbReference type="PROSITE-ProRule" id="PRU00267"/>
    </source>
</evidence>
<feature type="compositionally biased region" description="Polar residues" evidence="2">
    <location>
        <begin position="161"/>
        <end position="170"/>
    </location>
</feature>
<dbReference type="SUPFAM" id="SSF47095">
    <property type="entry name" value="HMG-box"/>
    <property type="match status" value="1"/>
</dbReference>
<organism evidence="4 5">
    <name type="scientific">Diversispora eburnea</name>
    <dbReference type="NCBI Taxonomy" id="1213867"/>
    <lineage>
        <taxon>Eukaryota</taxon>
        <taxon>Fungi</taxon>
        <taxon>Fungi incertae sedis</taxon>
        <taxon>Mucoromycota</taxon>
        <taxon>Glomeromycotina</taxon>
        <taxon>Glomeromycetes</taxon>
        <taxon>Diversisporales</taxon>
        <taxon>Diversisporaceae</taxon>
        <taxon>Diversispora</taxon>
    </lineage>
</organism>
<dbReference type="InterPro" id="IPR009071">
    <property type="entry name" value="HMG_box_dom"/>
</dbReference>
<dbReference type="Proteomes" id="UP000789706">
    <property type="component" value="Unassembled WGS sequence"/>
</dbReference>
<evidence type="ECO:0000313" key="5">
    <source>
        <dbReference type="Proteomes" id="UP000789706"/>
    </source>
</evidence>
<feature type="DNA-binding region" description="HMG box" evidence="1">
    <location>
        <begin position="48"/>
        <end position="116"/>
    </location>
</feature>
<accession>A0A9N9FQU0</accession>
<keyword evidence="5" id="KW-1185">Reference proteome</keyword>
<dbReference type="PROSITE" id="PS50118">
    <property type="entry name" value="HMG_BOX_2"/>
    <property type="match status" value="1"/>
</dbReference>
<dbReference type="AlphaFoldDB" id="A0A9N9FQU0"/>
<sequence>MPKVTKSNNSGSIENPMRKVSDPPPELTLPFPPEINPEELMANTRKLPSKPPNAFFIYRKVYTKALVAKNMRFKMTDVSPWVSSSWKLEPEEVKTKYKEIARNVRQIYKKTKETSSVPSSNYDCKETQTQTQTNSSSSSEQIESPIEKLLTPDLSQEDSLFGQWTNTDFHSPQDDLDFEFPNFSPLQDFYE</sequence>
<protein>
    <submittedName>
        <fullName evidence="4">9384_t:CDS:1</fullName>
    </submittedName>
</protein>
<evidence type="ECO:0000259" key="3">
    <source>
        <dbReference type="PROSITE" id="PS50118"/>
    </source>
</evidence>
<feature type="region of interest" description="Disordered" evidence="2">
    <location>
        <begin position="111"/>
        <end position="149"/>
    </location>
</feature>